<feature type="binding site" evidence="9">
    <location>
        <position position="181"/>
    </location>
    <ligand>
        <name>NADP(+)</name>
        <dbReference type="ChEBI" id="CHEBI:58349"/>
    </ligand>
</feature>
<evidence type="ECO:0000256" key="4">
    <source>
        <dbReference type="ARBA" id="ARBA00022857"/>
    </source>
</evidence>
<dbReference type="RefSeq" id="WP_002570745.1">
    <property type="nucleotide sequence ID" value="NZ_KB851140.1"/>
</dbReference>
<feature type="binding site" evidence="9">
    <location>
        <position position="271"/>
    </location>
    <ligand>
        <name>substrate</name>
    </ligand>
</feature>
<evidence type="ECO:0000256" key="9">
    <source>
        <dbReference type="HAMAP-Rule" id="MF_00956"/>
    </source>
</evidence>
<comment type="catalytic activity">
    <reaction evidence="8 9">
        <text>GDP-beta-L-fucose + NADP(+) = GDP-4-dehydro-alpha-D-rhamnose + NADPH + H(+)</text>
        <dbReference type="Rhea" id="RHEA:18885"/>
        <dbReference type="ChEBI" id="CHEBI:15378"/>
        <dbReference type="ChEBI" id="CHEBI:57273"/>
        <dbReference type="ChEBI" id="CHEBI:57783"/>
        <dbReference type="ChEBI" id="CHEBI:57964"/>
        <dbReference type="ChEBI" id="CHEBI:58349"/>
        <dbReference type="EC" id="1.1.1.271"/>
    </reaction>
</comment>
<dbReference type="Gene3D" id="3.90.25.10">
    <property type="entry name" value="UDP-galactose 4-epimerase, domain 1"/>
    <property type="match status" value="1"/>
</dbReference>
<dbReference type="GO" id="GO:0042351">
    <property type="term" value="P:'de novo' GDP-L-fucose biosynthetic process"/>
    <property type="evidence" value="ECO:0007669"/>
    <property type="project" value="UniProtKB-UniRule"/>
</dbReference>
<feature type="site" description="Important for catalytic activity" evidence="9">
    <location>
        <position position="109"/>
    </location>
</feature>
<dbReference type="Proteomes" id="UP000013041">
    <property type="component" value="Unassembled WGS sequence"/>
</dbReference>
<evidence type="ECO:0000256" key="6">
    <source>
        <dbReference type="ARBA" id="ARBA00023235"/>
    </source>
</evidence>
<feature type="binding site" evidence="9">
    <location>
        <begin position="12"/>
        <end position="18"/>
    </location>
    <ligand>
        <name>NADP(+)</name>
        <dbReference type="ChEBI" id="CHEBI:58349"/>
    </ligand>
</feature>
<dbReference type="InterPro" id="IPR036291">
    <property type="entry name" value="NAD(P)-bd_dom_sf"/>
</dbReference>
<dbReference type="GO" id="GO:0050577">
    <property type="term" value="F:GDP-L-fucose synthase activity"/>
    <property type="evidence" value="ECO:0007669"/>
    <property type="project" value="UniProtKB-UniRule"/>
</dbReference>
<evidence type="ECO:0000256" key="5">
    <source>
        <dbReference type="ARBA" id="ARBA00023002"/>
    </source>
</evidence>
<evidence type="ECO:0000256" key="3">
    <source>
        <dbReference type="ARBA" id="ARBA00012371"/>
    </source>
</evidence>
<dbReference type="Pfam" id="PF01370">
    <property type="entry name" value="Epimerase"/>
    <property type="match status" value="1"/>
</dbReference>
<dbReference type="UniPathway" id="UPA00128">
    <property type="reaction ID" value="UER00191"/>
</dbReference>
<dbReference type="CDD" id="cd05239">
    <property type="entry name" value="GDP_FS_SDR_e"/>
    <property type="match status" value="1"/>
</dbReference>
<dbReference type="SUPFAM" id="SSF51735">
    <property type="entry name" value="NAD(P)-binding Rossmann-fold domains"/>
    <property type="match status" value="1"/>
</dbReference>
<dbReference type="GO" id="GO:0016853">
    <property type="term" value="F:isomerase activity"/>
    <property type="evidence" value="ECO:0007669"/>
    <property type="project" value="UniProtKB-KW"/>
</dbReference>
<dbReference type="EMBL" id="AGYG01000034">
    <property type="protein sequence ID" value="ENZ31998.1"/>
    <property type="molecule type" value="Genomic_DNA"/>
</dbReference>
<evidence type="ECO:0000256" key="7">
    <source>
        <dbReference type="ARBA" id="ARBA00023268"/>
    </source>
</evidence>
<feature type="binding site" evidence="9">
    <location>
        <position position="189"/>
    </location>
    <ligand>
        <name>substrate</name>
    </ligand>
</feature>
<keyword evidence="4 9" id="KW-0521">NADP</keyword>
<feature type="domain" description="NAD-dependent epimerase/dehydratase" evidence="10">
    <location>
        <begin position="8"/>
        <end position="239"/>
    </location>
</feature>
<dbReference type="InterPro" id="IPR028614">
    <property type="entry name" value="GDP_fucose/colitose_synth"/>
</dbReference>
<dbReference type="InterPro" id="IPR001509">
    <property type="entry name" value="Epimerase_deHydtase"/>
</dbReference>
<organism evidence="11 12">
    <name type="scientific">Enterocloster bolteae 90B8</name>
    <dbReference type="NCBI Taxonomy" id="997897"/>
    <lineage>
        <taxon>Bacteria</taxon>
        <taxon>Bacillati</taxon>
        <taxon>Bacillota</taxon>
        <taxon>Clostridia</taxon>
        <taxon>Lachnospirales</taxon>
        <taxon>Lachnospiraceae</taxon>
        <taxon>Enterocloster</taxon>
    </lineage>
</organism>
<accession>R0A691</accession>
<dbReference type="PATRIC" id="fig|997897.5.peg.5679"/>
<comment type="pathway">
    <text evidence="1 9">Nucleotide-sugar biosynthesis; GDP-L-fucose biosynthesis via de novo pathway; GDP-L-fucose from GDP-alpha-D-mannose: step 2/2.</text>
</comment>
<evidence type="ECO:0000313" key="12">
    <source>
        <dbReference type="Proteomes" id="UP000013041"/>
    </source>
</evidence>
<keyword evidence="7 9" id="KW-0511">Multifunctional enzyme</keyword>
<feature type="site" description="Important for catalytic activity" evidence="9">
    <location>
        <position position="111"/>
    </location>
</feature>
<dbReference type="PANTHER" id="PTHR43238">
    <property type="entry name" value="GDP-L-FUCOSE SYNTHASE"/>
    <property type="match status" value="1"/>
</dbReference>
<sequence length="314" mass="35102">MMDKEAKIYVAGHRGMVGSAIVRRLEKEGYGNLVLKTSSQLDLRNQGQVEQFFSEEKPEYVFLAAAKVGGIVANSKHPADFMYDNMILEMNVIHSAFVNQVKKLMFLGSSCIYPRMAPQPMPESCLLTSSLEQTNEAYALAKISGLKYCEYLNRQYGTDYISVMPTNLYGPNDNYHPEHSHVLPALIRRFHEAKTENKPEVVIWGTGAPLREFLYVDDLADACLFLMNHYSGNETVNLGTGKELSIAGLAELVGRAVGYQGKITFDPSKPDGTPRKLLDVSKLTGLGWTYKTELEEGIALAYDDFLHSEVRAER</sequence>
<protein>
    <recommendedName>
        <fullName evidence="3 9">GDP-L-fucose synthase</fullName>
        <ecNumber evidence="3 9">1.1.1.271</ecNumber>
    </recommendedName>
    <alternativeName>
        <fullName evidence="9">GDP-4-keto-6-deoxy-D-mannose-3,5-epimerase-4-reductase</fullName>
    </alternativeName>
</protein>
<dbReference type="HAMAP" id="MF_00956">
    <property type="entry name" value="GDP_fucose_synth"/>
    <property type="match status" value="1"/>
</dbReference>
<feature type="binding site" evidence="9">
    <location>
        <position position="204"/>
    </location>
    <ligand>
        <name>substrate</name>
    </ligand>
</feature>
<evidence type="ECO:0000313" key="11">
    <source>
        <dbReference type="EMBL" id="ENZ31998.1"/>
    </source>
</evidence>
<dbReference type="Gene3D" id="3.40.50.720">
    <property type="entry name" value="NAD(P)-binding Rossmann-like Domain"/>
    <property type="match status" value="1"/>
</dbReference>
<dbReference type="GO" id="GO:0070401">
    <property type="term" value="F:NADP+ binding"/>
    <property type="evidence" value="ECO:0007669"/>
    <property type="project" value="UniProtKB-UniRule"/>
</dbReference>
<evidence type="ECO:0000256" key="8">
    <source>
        <dbReference type="ARBA" id="ARBA00051935"/>
    </source>
</evidence>
<proteinExistence type="inferred from homology"/>
<feature type="binding site" evidence="9">
    <location>
        <position position="211"/>
    </location>
    <ligand>
        <name>substrate</name>
    </ligand>
</feature>
<gene>
    <name evidence="9" type="primary">fcl</name>
    <name evidence="11" type="ORF">HMPREF1097_05411</name>
</gene>
<dbReference type="AlphaFoldDB" id="R0A691"/>
<dbReference type="FunFam" id="3.40.50.720:FF:000101">
    <property type="entry name" value="GDP-L-fucose synthase"/>
    <property type="match status" value="1"/>
</dbReference>
<reference evidence="11 12" key="1">
    <citation type="submission" date="2013-01" db="EMBL/GenBank/DDBJ databases">
        <title>The Genome Sequence of Clostridium bolteae 90B8.</title>
        <authorList>
            <consortium name="The Broad Institute Genome Sequencing Platform"/>
            <person name="Earl A."/>
            <person name="Ward D."/>
            <person name="Feldgarden M."/>
            <person name="Gevers D."/>
            <person name="Courvalin P."/>
            <person name="Lambert T."/>
            <person name="Walker B."/>
            <person name="Young S.K."/>
            <person name="Zeng Q."/>
            <person name="Gargeya S."/>
            <person name="Fitzgerald M."/>
            <person name="Haas B."/>
            <person name="Abouelleil A."/>
            <person name="Alvarado L."/>
            <person name="Arachchi H.M."/>
            <person name="Berlin A.M."/>
            <person name="Chapman S.B."/>
            <person name="Dewar J."/>
            <person name="Goldberg J."/>
            <person name="Griggs A."/>
            <person name="Gujja S."/>
            <person name="Hansen M."/>
            <person name="Howarth C."/>
            <person name="Imamovic A."/>
            <person name="Larimer J."/>
            <person name="McCowan C."/>
            <person name="Murphy C."/>
            <person name="Neiman D."/>
            <person name="Pearson M."/>
            <person name="Priest M."/>
            <person name="Roberts A."/>
            <person name="Saif S."/>
            <person name="Shea T."/>
            <person name="Sisk P."/>
            <person name="Sykes S."/>
            <person name="Wortman J."/>
            <person name="Nusbaum C."/>
            <person name="Birren B."/>
        </authorList>
    </citation>
    <scope>NUCLEOTIDE SEQUENCE [LARGE SCALE GENOMIC DNA]</scope>
    <source>
        <strain evidence="11 12">90B8</strain>
    </source>
</reference>
<evidence type="ECO:0000256" key="2">
    <source>
        <dbReference type="ARBA" id="ARBA00005959"/>
    </source>
</evidence>
<comment type="function">
    <text evidence="9">Catalyzes the two-step NADP-dependent conversion of GDP-4-dehydro-6-deoxy-D-mannose to GDP-fucose, involving an epimerase and a reductase reaction.</text>
</comment>
<feature type="binding site" evidence="9">
    <location>
        <begin position="107"/>
        <end position="110"/>
    </location>
    <ligand>
        <name>NADP(+)</name>
        <dbReference type="ChEBI" id="CHEBI:58349"/>
    </ligand>
</feature>
<keyword evidence="5 9" id="KW-0560">Oxidoreductase</keyword>
<comment type="caution">
    <text evidence="11">The sequence shown here is derived from an EMBL/GenBank/DDBJ whole genome shotgun (WGS) entry which is preliminary data.</text>
</comment>
<evidence type="ECO:0000256" key="1">
    <source>
        <dbReference type="ARBA" id="ARBA00004883"/>
    </source>
</evidence>
<comment type="similarity">
    <text evidence="2 9">Belongs to the NAD(P)-dependent epimerase/dehydratase family. Fucose synthase subfamily.</text>
</comment>
<name>R0A691_9FIRM</name>
<keyword evidence="6 9" id="KW-0413">Isomerase</keyword>
<feature type="active site" description="Proton donor/acceptor" evidence="9">
    <location>
        <position position="138"/>
    </location>
</feature>
<dbReference type="HOGENOM" id="CLU_007383_18_0_9"/>
<dbReference type="PANTHER" id="PTHR43238:SF1">
    <property type="entry name" value="GDP-L-FUCOSE SYNTHASE"/>
    <property type="match status" value="1"/>
</dbReference>
<dbReference type="EC" id="1.1.1.271" evidence="3 9"/>
<evidence type="ECO:0000259" key="10">
    <source>
        <dbReference type="Pfam" id="PF01370"/>
    </source>
</evidence>
<feature type="binding site" evidence="9">
    <location>
        <position position="142"/>
    </location>
    <ligand>
        <name>NADP(+)</name>
        <dbReference type="ChEBI" id="CHEBI:58349"/>
    </ligand>
</feature>
<feature type="binding site" evidence="9">
    <location>
        <begin position="165"/>
        <end position="168"/>
    </location>
    <ligand>
        <name>NADP(+)</name>
        <dbReference type="ChEBI" id="CHEBI:58349"/>
    </ligand>
</feature>